<dbReference type="Proteomes" id="UP000094455">
    <property type="component" value="Unassembled WGS sequence"/>
</dbReference>
<dbReference type="AlphaFoldDB" id="A0A1E3NSY4"/>
<dbReference type="EMBL" id="KV454001">
    <property type="protein sequence ID" value="ODQ49219.1"/>
    <property type="molecule type" value="Genomic_DNA"/>
</dbReference>
<organism evidence="2 3">
    <name type="scientific">Pichia membranifaciens NRRL Y-2026</name>
    <dbReference type="NCBI Taxonomy" id="763406"/>
    <lineage>
        <taxon>Eukaryota</taxon>
        <taxon>Fungi</taxon>
        <taxon>Dikarya</taxon>
        <taxon>Ascomycota</taxon>
        <taxon>Saccharomycotina</taxon>
        <taxon>Pichiomycetes</taxon>
        <taxon>Pichiales</taxon>
        <taxon>Pichiaceae</taxon>
        <taxon>Pichia</taxon>
    </lineage>
</organism>
<sequence>MVVYDRWGLCVPCFAGLPMSFDRLFDRLFVLSALCCFSLSLLLFPRFLAWLGWALHTDLASCACGGGGGRECTGWVCVAGHGTVADRGLRGVRTDKPTNRSGTRG</sequence>
<evidence type="ECO:0000313" key="3">
    <source>
        <dbReference type="Proteomes" id="UP000094455"/>
    </source>
</evidence>
<keyword evidence="1" id="KW-0472">Membrane</keyword>
<name>A0A1E3NSY4_9ASCO</name>
<keyword evidence="1" id="KW-1133">Transmembrane helix</keyword>
<protein>
    <submittedName>
        <fullName evidence="2">Uncharacterized protein</fullName>
    </submittedName>
</protein>
<evidence type="ECO:0000313" key="2">
    <source>
        <dbReference type="EMBL" id="ODQ49219.1"/>
    </source>
</evidence>
<gene>
    <name evidence="2" type="ORF">PICMEDRAFT_97536</name>
</gene>
<evidence type="ECO:0000256" key="1">
    <source>
        <dbReference type="SAM" id="Phobius"/>
    </source>
</evidence>
<feature type="transmembrane region" description="Helical" evidence="1">
    <location>
        <begin position="28"/>
        <end position="53"/>
    </location>
</feature>
<dbReference type="GeneID" id="30181819"/>
<keyword evidence="1" id="KW-0812">Transmembrane</keyword>
<proteinExistence type="predicted"/>
<reference evidence="2 3" key="1">
    <citation type="journal article" date="2016" name="Proc. Natl. Acad. Sci. U.S.A.">
        <title>Comparative genomics of biotechnologically important yeasts.</title>
        <authorList>
            <person name="Riley R."/>
            <person name="Haridas S."/>
            <person name="Wolfe K.H."/>
            <person name="Lopes M.R."/>
            <person name="Hittinger C.T."/>
            <person name="Goeker M."/>
            <person name="Salamov A.A."/>
            <person name="Wisecaver J.H."/>
            <person name="Long T.M."/>
            <person name="Calvey C.H."/>
            <person name="Aerts A.L."/>
            <person name="Barry K.W."/>
            <person name="Choi C."/>
            <person name="Clum A."/>
            <person name="Coughlan A.Y."/>
            <person name="Deshpande S."/>
            <person name="Douglass A.P."/>
            <person name="Hanson S.J."/>
            <person name="Klenk H.-P."/>
            <person name="LaButti K.M."/>
            <person name="Lapidus A."/>
            <person name="Lindquist E.A."/>
            <person name="Lipzen A.M."/>
            <person name="Meier-Kolthoff J.P."/>
            <person name="Ohm R.A."/>
            <person name="Otillar R.P."/>
            <person name="Pangilinan J.L."/>
            <person name="Peng Y."/>
            <person name="Rokas A."/>
            <person name="Rosa C.A."/>
            <person name="Scheuner C."/>
            <person name="Sibirny A.A."/>
            <person name="Slot J.C."/>
            <person name="Stielow J.B."/>
            <person name="Sun H."/>
            <person name="Kurtzman C.P."/>
            <person name="Blackwell M."/>
            <person name="Grigoriev I.V."/>
            <person name="Jeffries T.W."/>
        </authorList>
    </citation>
    <scope>NUCLEOTIDE SEQUENCE [LARGE SCALE GENOMIC DNA]</scope>
    <source>
        <strain evidence="2 3">NRRL Y-2026</strain>
    </source>
</reference>
<keyword evidence="3" id="KW-1185">Reference proteome</keyword>
<accession>A0A1E3NSY4</accession>
<dbReference type="RefSeq" id="XP_019020332.1">
    <property type="nucleotide sequence ID" value="XM_019165132.1"/>
</dbReference>